<dbReference type="GO" id="GO:0003713">
    <property type="term" value="F:transcription coactivator activity"/>
    <property type="evidence" value="ECO:0007669"/>
    <property type="project" value="TreeGrafter"/>
</dbReference>
<evidence type="ECO:0000313" key="1">
    <source>
        <dbReference type="EMBL" id="GMJ14211.1"/>
    </source>
</evidence>
<proteinExistence type="predicted"/>
<comment type="caution">
    <text evidence="1">The sequence shown here is derived from an EMBL/GenBank/DDBJ whole genome shotgun (WGS) entry which is preliminary data.</text>
</comment>
<accession>A0A9W7JEX5</accession>
<dbReference type="PANTHER" id="PTHR21277">
    <property type="entry name" value="TRANSCRIPTIONAL ADAPTER 1"/>
    <property type="match status" value="1"/>
</dbReference>
<gene>
    <name evidence="1" type="ORF">HRI_005090300</name>
</gene>
<reference evidence="1" key="1">
    <citation type="submission" date="2023-05" db="EMBL/GenBank/DDBJ databases">
        <title>Genome and transcriptome analyses reveal genes involved in the formation of fine ridges on petal epidermal cells in Hibiscus trionum.</title>
        <authorList>
            <person name="Koshimizu S."/>
            <person name="Masuda S."/>
            <person name="Ishii T."/>
            <person name="Shirasu K."/>
            <person name="Hoshino A."/>
            <person name="Arita M."/>
        </authorList>
    </citation>
    <scope>NUCLEOTIDE SEQUENCE</scope>
    <source>
        <strain evidence="1">Hamamatsu line</strain>
    </source>
</reference>
<dbReference type="Proteomes" id="UP001165190">
    <property type="component" value="Unassembled WGS sequence"/>
</dbReference>
<dbReference type="CDD" id="cd22933">
    <property type="entry name" value="HFD_HFI1"/>
    <property type="match status" value="1"/>
</dbReference>
<protein>
    <recommendedName>
        <fullName evidence="3">Transcriptional coactivator Hfi1/Transcriptional adapter 1</fullName>
    </recommendedName>
</protein>
<dbReference type="Pfam" id="PF12767">
    <property type="entry name" value="SAGA-Tad1"/>
    <property type="match status" value="1"/>
</dbReference>
<evidence type="ECO:0000313" key="2">
    <source>
        <dbReference type="Proteomes" id="UP001165190"/>
    </source>
</evidence>
<dbReference type="EMBL" id="BSYR01000069">
    <property type="protein sequence ID" value="GMJ14211.1"/>
    <property type="molecule type" value="Genomic_DNA"/>
</dbReference>
<evidence type="ECO:0008006" key="3">
    <source>
        <dbReference type="Google" id="ProtNLM"/>
    </source>
</evidence>
<dbReference type="GO" id="GO:0000124">
    <property type="term" value="C:SAGA complex"/>
    <property type="evidence" value="ECO:0007669"/>
    <property type="project" value="TreeGrafter"/>
</dbReference>
<sequence length="380" mass="42664">MQSRNQHSRVDLIELKARLMKRLGPERSKRYFHYLNKLLSLKLSKVEFNKVCFRILGRENVRLHNLLIRSILKNACNAKAPPPLVTSHCRPRNGDVLLSPRNARSRVLARINAKVDSASHEPIITDEIVVSEDGDLTSHDTWRPVQRHQEVLDKANNQRDVLLIDPKKLSSTKGSVYGFLPEDSRDQTEVSAGEDGKVSCFRSSLQAPLGISLFSGSISEAWRVLPSSKSAGYAMSYDAGRLLDSETLRERMQQIAALDGLEGVSMDCADILNNGLDVYLKRLIMMSVELVGTRHGCKPSKNNGVKHCSYGKLVNGFRMSACHHNQIQNNSSGLEGTDEKRSYKPISLLDFKVAMELNPQRLGEDWPAVLEKICMHSFEE</sequence>
<dbReference type="PANTHER" id="PTHR21277:SF37">
    <property type="entry name" value="TRANSCRIPTIONAL COACTIVATOR HFI1_TRANSCRIPTIONAL ADAPTER 1"/>
    <property type="match status" value="1"/>
</dbReference>
<dbReference type="InterPro" id="IPR024738">
    <property type="entry name" value="Hfi1/Tada1"/>
</dbReference>
<keyword evidence="2" id="KW-1185">Reference proteome</keyword>
<name>A0A9W7JEX5_HIBTR</name>
<dbReference type="GO" id="GO:0006357">
    <property type="term" value="P:regulation of transcription by RNA polymerase II"/>
    <property type="evidence" value="ECO:0007669"/>
    <property type="project" value="TreeGrafter"/>
</dbReference>
<organism evidence="1 2">
    <name type="scientific">Hibiscus trionum</name>
    <name type="common">Flower of an hour</name>
    <dbReference type="NCBI Taxonomy" id="183268"/>
    <lineage>
        <taxon>Eukaryota</taxon>
        <taxon>Viridiplantae</taxon>
        <taxon>Streptophyta</taxon>
        <taxon>Embryophyta</taxon>
        <taxon>Tracheophyta</taxon>
        <taxon>Spermatophyta</taxon>
        <taxon>Magnoliopsida</taxon>
        <taxon>eudicotyledons</taxon>
        <taxon>Gunneridae</taxon>
        <taxon>Pentapetalae</taxon>
        <taxon>rosids</taxon>
        <taxon>malvids</taxon>
        <taxon>Malvales</taxon>
        <taxon>Malvaceae</taxon>
        <taxon>Malvoideae</taxon>
        <taxon>Hibiscus</taxon>
    </lineage>
</organism>
<dbReference type="OrthoDB" id="10264870at2759"/>
<dbReference type="AlphaFoldDB" id="A0A9W7JEX5"/>